<protein>
    <submittedName>
        <fullName evidence="1">Uncharacterized protein</fullName>
    </submittedName>
</protein>
<dbReference type="EMBL" id="LUKD01000001">
    <property type="protein sequence ID" value="KYG68699.1"/>
    <property type="molecule type" value="Genomic_DNA"/>
</dbReference>
<dbReference type="RefSeq" id="WP_063205393.1">
    <property type="nucleotide sequence ID" value="NZ_LUKD01000001.1"/>
</dbReference>
<evidence type="ECO:0000313" key="1">
    <source>
        <dbReference type="EMBL" id="KYG68699.1"/>
    </source>
</evidence>
<gene>
    <name evidence="1" type="ORF">AZI87_05555</name>
</gene>
<dbReference type="AlphaFoldDB" id="A0A162GQC8"/>
<reference evidence="1 2" key="1">
    <citation type="submission" date="2016-03" db="EMBL/GenBank/DDBJ databases">
        <authorList>
            <person name="Ploux O."/>
        </authorList>
    </citation>
    <scope>NUCLEOTIDE SEQUENCE [LARGE SCALE GENOMIC DNA]</scope>
    <source>
        <strain evidence="1 2">EC13</strain>
    </source>
</reference>
<name>A0A162GQC8_BDEBC</name>
<organism evidence="1 2">
    <name type="scientific">Bdellovibrio bacteriovorus</name>
    <dbReference type="NCBI Taxonomy" id="959"/>
    <lineage>
        <taxon>Bacteria</taxon>
        <taxon>Pseudomonadati</taxon>
        <taxon>Bdellovibrionota</taxon>
        <taxon>Bdellovibrionia</taxon>
        <taxon>Bdellovibrionales</taxon>
        <taxon>Pseudobdellovibrionaceae</taxon>
        <taxon>Bdellovibrio</taxon>
    </lineage>
</organism>
<evidence type="ECO:0000313" key="2">
    <source>
        <dbReference type="Proteomes" id="UP000075799"/>
    </source>
</evidence>
<accession>A0A162GQC8</accession>
<sequence>MENNVCCSCQKPKATLECGHCKSAVCKNCAQFLEKETFSFLQNLPEELSHSTYCRACYDNHVAPQLVDYNETMEEAKNVAVFFKTQTKETRLLKRKEKPFKVKDCPDREETLLRLAFLAAKAKFNGLIDVDIQSEKVLQGRYQTTKWSGTGIPVQLESKRLLPK</sequence>
<proteinExistence type="predicted"/>
<comment type="caution">
    <text evidence="1">The sequence shown here is derived from an EMBL/GenBank/DDBJ whole genome shotgun (WGS) entry which is preliminary data.</text>
</comment>
<dbReference type="Proteomes" id="UP000075799">
    <property type="component" value="Unassembled WGS sequence"/>
</dbReference>